<dbReference type="GO" id="GO:0008270">
    <property type="term" value="F:zinc ion binding"/>
    <property type="evidence" value="ECO:0007669"/>
    <property type="project" value="UniProtKB-KW"/>
</dbReference>
<dbReference type="PROSITE" id="PS50157">
    <property type="entry name" value="ZINC_FINGER_C2H2_2"/>
    <property type="match status" value="6"/>
</dbReference>
<gene>
    <name evidence="12" type="ORF">MKZ38_008586</name>
</gene>
<feature type="compositionally biased region" description="Polar residues" evidence="10">
    <location>
        <begin position="542"/>
        <end position="554"/>
    </location>
</feature>
<dbReference type="SUPFAM" id="SSF57667">
    <property type="entry name" value="beta-beta-alpha zinc fingers"/>
    <property type="match status" value="3"/>
</dbReference>
<evidence type="ECO:0000313" key="12">
    <source>
        <dbReference type="EMBL" id="KAJ2907018.1"/>
    </source>
</evidence>
<reference evidence="12" key="1">
    <citation type="submission" date="2022-07" db="EMBL/GenBank/DDBJ databases">
        <title>Draft genome sequence of Zalerion maritima ATCC 34329, a (micro)plastics degrading marine fungus.</title>
        <authorList>
            <person name="Paco A."/>
            <person name="Goncalves M.F.M."/>
            <person name="Rocha-Santos T.A.P."/>
            <person name="Alves A."/>
        </authorList>
    </citation>
    <scope>NUCLEOTIDE SEQUENCE</scope>
    <source>
        <strain evidence="12">ATCC 34329</strain>
    </source>
</reference>
<dbReference type="FunFam" id="3.30.160.60:FF:002343">
    <property type="entry name" value="Zinc finger protein 33A"/>
    <property type="match status" value="1"/>
</dbReference>
<feature type="domain" description="C2H2-type" evidence="11">
    <location>
        <begin position="452"/>
        <end position="481"/>
    </location>
</feature>
<dbReference type="SMART" id="SM00355">
    <property type="entry name" value="ZnF_C2H2"/>
    <property type="match status" value="7"/>
</dbReference>
<dbReference type="InterPro" id="IPR051061">
    <property type="entry name" value="Zinc_finger_trans_reg"/>
</dbReference>
<comment type="subcellular location">
    <subcellularLocation>
        <location evidence="1">Nucleus</location>
    </subcellularLocation>
</comment>
<feature type="domain" description="C2H2-type" evidence="11">
    <location>
        <begin position="392"/>
        <end position="423"/>
    </location>
</feature>
<keyword evidence="4 9" id="KW-0863">Zinc-finger</keyword>
<keyword evidence="7" id="KW-0804">Transcription</keyword>
<evidence type="ECO:0000256" key="9">
    <source>
        <dbReference type="PROSITE-ProRule" id="PRU00042"/>
    </source>
</evidence>
<dbReference type="EMBL" id="JAKWBI020000005">
    <property type="protein sequence ID" value="KAJ2907018.1"/>
    <property type="molecule type" value="Genomic_DNA"/>
</dbReference>
<feature type="region of interest" description="Disordered" evidence="10">
    <location>
        <begin position="533"/>
        <end position="581"/>
    </location>
</feature>
<feature type="compositionally biased region" description="Polar residues" evidence="10">
    <location>
        <begin position="39"/>
        <end position="55"/>
    </location>
</feature>
<keyword evidence="8" id="KW-0539">Nucleus</keyword>
<evidence type="ECO:0000259" key="11">
    <source>
        <dbReference type="PROSITE" id="PS50157"/>
    </source>
</evidence>
<feature type="domain" description="C2H2-type" evidence="11">
    <location>
        <begin position="482"/>
        <end position="509"/>
    </location>
</feature>
<dbReference type="InterPro" id="IPR036236">
    <property type="entry name" value="Znf_C2H2_sf"/>
</dbReference>
<dbReference type="GO" id="GO:0006357">
    <property type="term" value="P:regulation of transcription by RNA polymerase II"/>
    <property type="evidence" value="ECO:0007669"/>
    <property type="project" value="TreeGrafter"/>
</dbReference>
<evidence type="ECO:0000256" key="6">
    <source>
        <dbReference type="ARBA" id="ARBA00023015"/>
    </source>
</evidence>
<organism evidence="12 13">
    <name type="scientific">Zalerion maritima</name>
    <dbReference type="NCBI Taxonomy" id="339359"/>
    <lineage>
        <taxon>Eukaryota</taxon>
        <taxon>Fungi</taxon>
        <taxon>Dikarya</taxon>
        <taxon>Ascomycota</taxon>
        <taxon>Pezizomycotina</taxon>
        <taxon>Sordariomycetes</taxon>
        <taxon>Lulworthiomycetidae</taxon>
        <taxon>Lulworthiales</taxon>
        <taxon>Lulworthiaceae</taxon>
        <taxon>Zalerion</taxon>
    </lineage>
</organism>
<keyword evidence="2" id="KW-0479">Metal-binding</keyword>
<evidence type="ECO:0000313" key="13">
    <source>
        <dbReference type="Proteomes" id="UP001201980"/>
    </source>
</evidence>
<evidence type="ECO:0000256" key="10">
    <source>
        <dbReference type="SAM" id="MobiDB-lite"/>
    </source>
</evidence>
<feature type="region of interest" description="Disordered" evidence="10">
    <location>
        <begin position="1"/>
        <end position="59"/>
    </location>
</feature>
<evidence type="ECO:0000256" key="3">
    <source>
        <dbReference type="ARBA" id="ARBA00022737"/>
    </source>
</evidence>
<feature type="domain" description="C2H2-type" evidence="11">
    <location>
        <begin position="510"/>
        <end position="539"/>
    </location>
</feature>
<proteinExistence type="predicted"/>
<dbReference type="AlphaFoldDB" id="A0AAD5S684"/>
<evidence type="ECO:0000256" key="4">
    <source>
        <dbReference type="ARBA" id="ARBA00022771"/>
    </source>
</evidence>
<evidence type="ECO:0000256" key="1">
    <source>
        <dbReference type="ARBA" id="ARBA00004123"/>
    </source>
</evidence>
<dbReference type="Pfam" id="PF00096">
    <property type="entry name" value="zf-C2H2"/>
    <property type="match status" value="3"/>
</dbReference>
<dbReference type="FunFam" id="3.30.160.60:FF:000557">
    <property type="entry name" value="zinc finger and SCAN domain-containing protein 29"/>
    <property type="match status" value="1"/>
</dbReference>
<dbReference type="Proteomes" id="UP001201980">
    <property type="component" value="Unassembled WGS sequence"/>
</dbReference>
<keyword evidence="6" id="KW-0805">Transcription regulation</keyword>
<sequence>MEDHTNDIAHGFNAFPPDTGQEMSLDFSPFAHEDFDFLGNSTPGPTTSADAARSNTSHDDSCVTQPACFSPYQQLFNPFDTPVGSRHIMNAYQDMSGGGMVFNNTHNHHQPHAHHMRIPHHMPQIQHHPQNHTNQRGMVRSASFSTPTPNFGLNGMPPGVMAAPHPAESCHQTTCESQSCPVRKDELAANALVSFTGGPQQPIDENAHTCCHFISPDENLFQFPVELPVWNHILSCHGQEQPSHCMRPCPAESPLVFRECHIPLQFTATTRQDGSQQKQSAHSWCGFKFSGPMDYIQHFNQYHRSVLPIAHEHHHSVLSPDLSAVDAQDTKSEVDLEEPPSHFTLTVETRYMCFWMDRHGHECKQNFKDGDELQKHVQEIHLKSLPREEDGYCCKWKGCNRKKPFGQRSKLARHIQTHTGYKSEVCHICGLKLSAKQSLAQHLLTHSGQKPWKCDYPGCNIYFRQQSALTMHRRTHTGEKPLQCEICGKCFSESSNLSKHRKIHRDDLPMKCEVDGCTKAFRRPDQLRRHIESHMRKEQKKQAASASPTANAKQAPSVEVQIRQQPYPTPRSRGGTPGAGRKVAIANGAVVSSSEDEVCGDGDCCFDEACVDSH</sequence>
<evidence type="ECO:0000256" key="7">
    <source>
        <dbReference type="ARBA" id="ARBA00023163"/>
    </source>
</evidence>
<feature type="domain" description="C2H2-type" evidence="11">
    <location>
        <begin position="424"/>
        <end position="451"/>
    </location>
</feature>
<dbReference type="InterPro" id="IPR013087">
    <property type="entry name" value="Znf_C2H2_type"/>
</dbReference>
<feature type="domain" description="C2H2-type" evidence="11">
    <location>
        <begin position="351"/>
        <end position="386"/>
    </location>
</feature>
<name>A0AAD5S684_9PEZI</name>
<dbReference type="GO" id="GO:0005634">
    <property type="term" value="C:nucleus"/>
    <property type="evidence" value="ECO:0007669"/>
    <property type="project" value="UniProtKB-SubCell"/>
</dbReference>
<keyword evidence="13" id="KW-1185">Reference proteome</keyword>
<evidence type="ECO:0000256" key="2">
    <source>
        <dbReference type="ARBA" id="ARBA00022723"/>
    </source>
</evidence>
<protein>
    <submittedName>
        <fullName evidence="12">Metalloregulatory protein (Zinc-responsiveness transcriptional activator)</fullName>
    </submittedName>
</protein>
<dbReference type="Gene3D" id="3.30.160.60">
    <property type="entry name" value="Classic Zinc Finger"/>
    <property type="match status" value="5"/>
</dbReference>
<dbReference type="PANTHER" id="PTHR46179">
    <property type="entry name" value="ZINC FINGER PROTEIN"/>
    <property type="match status" value="1"/>
</dbReference>
<evidence type="ECO:0000256" key="5">
    <source>
        <dbReference type="ARBA" id="ARBA00022833"/>
    </source>
</evidence>
<evidence type="ECO:0000256" key="8">
    <source>
        <dbReference type="ARBA" id="ARBA00023242"/>
    </source>
</evidence>
<accession>A0AAD5S684</accession>
<keyword evidence="5" id="KW-0862">Zinc</keyword>
<dbReference type="PROSITE" id="PS00028">
    <property type="entry name" value="ZINC_FINGER_C2H2_1"/>
    <property type="match status" value="4"/>
</dbReference>
<keyword evidence="3" id="KW-0677">Repeat</keyword>
<dbReference type="PANTHER" id="PTHR46179:SF13">
    <property type="entry name" value="C2H2-TYPE DOMAIN-CONTAINING PROTEIN"/>
    <property type="match status" value="1"/>
</dbReference>
<comment type="caution">
    <text evidence="12">The sequence shown here is derived from an EMBL/GenBank/DDBJ whole genome shotgun (WGS) entry which is preliminary data.</text>
</comment>